<sequence>MTKHDNSNANNQPSAPAAFLQTKLTVGAVNDPMETEADEMADKVMRMPETNFVQRKCAHCEEEEKAQRKQLPSFLQRKEVSAAGGAASDKVNSGVQTSKGNGDRMDSDTKSFMERGFGADFDSVNIHTDGKATEMNTELQARAFTVGNDIYFNQGQYQPGSSDGKRLLAHELTHTMQQGNVARRDMPKDPYGRPLGFVSTPEQEAYDRDTADIKKQWEDALQRLDKGELDDNDLSNTRLRNRMTGLTTAEVTALITKIRQWQTTHPKIHTSKIIEWLEVRKVISTPMQDGATVKRNASNAVESYSMTINGVLIRVVQDSTSTKGNETSPATNFSQSLHWKANASTGVLTELKNDAGVNVNPRQIVVTIKTVYKGDVDAPSAYGKGTTKEDVEEKTTTLRAHEGQHGTDFIDYIRNNKPPADLSRGLVNVLTHDDLDAIIQYTNEISKASCELTDQIGTTQDEFLATPEGQSSGITSCRNNP</sequence>
<protein>
    <recommendedName>
        <fullName evidence="2">eCIS core domain-containing protein</fullName>
    </recommendedName>
</protein>
<accession>A0A2W2AIG9</accession>
<name>A0A2W2AIG9_9BACT</name>
<organism evidence="3 4">
    <name type="scientific">Taibaiella soli</name>
    <dbReference type="NCBI Taxonomy" id="1649169"/>
    <lineage>
        <taxon>Bacteria</taxon>
        <taxon>Pseudomonadati</taxon>
        <taxon>Bacteroidota</taxon>
        <taxon>Chitinophagia</taxon>
        <taxon>Chitinophagales</taxon>
        <taxon>Chitinophagaceae</taxon>
        <taxon>Taibaiella</taxon>
    </lineage>
</organism>
<dbReference type="OrthoDB" id="4317910at2"/>
<evidence type="ECO:0000256" key="1">
    <source>
        <dbReference type="SAM" id="MobiDB-lite"/>
    </source>
</evidence>
<dbReference type="EMBL" id="QKTW01000013">
    <property type="protein sequence ID" value="PZF73382.1"/>
    <property type="molecule type" value="Genomic_DNA"/>
</dbReference>
<evidence type="ECO:0000313" key="4">
    <source>
        <dbReference type="Proteomes" id="UP000248745"/>
    </source>
</evidence>
<dbReference type="RefSeq" id="WP_110998445.1">
    <property type="nucleotide sequence ID" value="NZ_QKTW01000013.1"/>
</dbReference>
<proteinExistence type="predicted"/>
<gene>
    <name evidence="3" type="ORF">DN068_08300</name>
</gene>
<dbReference type="Pfam" id="PF13699">
    <property type="entry name" value="eCIS_core"/>
    <property type="match status" value="1"/>
</dbReference>
<comment type="caution">
    <text evidence="3">The sequence shown here is derived from an EMBL/GenBank/DDBJ whole genome shotgun (WGS) entry which is preliminary data.</text>
</comment>
<keyword evidence="4" id="KW-1185">Reference proteome</keyword>
<dbReference type="InterPro" id="IPR025295">
    <property type="entry name" value="eCIS_core_dom"/>
</dbReference>
<feature type="compositionally biased region" description="Polar residues" evidence="1">
    <location>
        <begin position="90"/>
        <end position="100"/>
    </location>
</feature>
<evidence type="ECO:0000259" key="2">
    <source>
        <dbReference type="Pfam" id="PF13699"/>
    </source>
</evidence>
<feature type="domain" description="eCIS core" evidence="2">
    <location>
        <begin position="105"/>
        <end position="180"/>
    </location>
</feature>
<evidence type="ECO:0000313" key="3">
    <source>
        <dbReference type="EMBL" id="PZF73382.1"/>
    </source>
</evidence>
<dbReference type="AlphaFoldDB" id="A0A2W2AIG9"/>
<reference evidence="3 4" key="1">
    <citation type="submission" date="2018-06" db="EMBL/GenBank/DDBJ databases">
        <title>Mucibacter soli gen. nov., sp. nov., a new member of the family Chitinophagaceae producing mucin.</title>
        <authorList>
            <person name="Kim M.-K."/>
            <person name="Park S."/>
            <person name="Kim T.-S."/>
            <person name="Joung Y."/>
            <person name="Han J.-H."/>
            <person name="Kim S.B."/>
        </authorList>
    </citation>
    <scope>NUCLEOTIDE SEQUENCE [LARGE SCALE GENOMIC DNA]</scope>
    <source>
        <strain evidence="3 4">R1-15</strain>
    </source>
</reference>
<feature type="region of interest" description="Disordered" evidence="1">
    <location>
        <begin position="80"/>
        <end position="107"/>
    </location>
</feature>
<dbReference type="Proteomes" id="UP000248745">
    <property type="component" value="Unassembled WGS sequence"/>
</dbReference>